<dbReference type="PANTHER" id="PTHR43040:SF1">
    <property type="entry name" value="RIBONUCLEASE D"/>
    <property type="match status" value="1"/>
</dbReference>
<dbReference type="InterPro" id="IPR002562">
    <property type="entry name" value="3'-5'_exonuclease_dom"/>
</dbReference>
<evidence type="ECO:0000313" key="3">
    <source>
        <dbReference type="Proteomes" id="UP000280685"/>
    </source>
</evidence>
<dbReference type="InterPro" id="IPR012337">
    <property type="entry name" value="RNaseH-like_sf"/>
</dbReference>
<evidence type="ECO:0000259" key="1">
    <source>
        <dbReference type="SMART" id="SM00474"/>
    </source>
</evidence>
<sequence length="268" mass="30747">MAQNVTIVDTTDRLSALLDDLINLPTSPPSLYLDLEGEDLSRRGTIAILQIHVHPVNETYLVDIHTLQNQAFKTSSISDTKKTLKSLLESPSVPKVFFDVRNDSDALFSLYGIRLAGVRDVQVMKHALTPMRRLNGLGYCYELDVCSTPEEVKAFKVVKEVGRKLFSPRYGGSYAVFSKRPMREEIVQYCAQDAGVLPRLWEEYNGRIERRCDRHKLRGEIAREEIERVRFSQTEKFGKLEGKEMCFGPKGEEWKEKWIHEGCCGEEW</sequence>
<dbReference type="Gene3D" id="3.30.420.10">
    <property type="entry name" value="Ribonuclease H-like superfamily/Ribonuclease H"/>
    <property type="match status" value="1"/>
</dbReference>
<proteinExistence type="predicted"/>
<name>A0ABY6RY66_PODCO</name>
<dbReference type="SMART" id="SM00474">
    <property type="entry name" value="35EXOc"/>
    <property type="match status" value="1"/>
</dbReference>
<dbReference type="EMBL" id="LR026964">
    <property type="protein sequence ID" value="VBB73181.1"/>
    <property type="molecule type" value="Genomic_DNA"/>
</dbReference>
<dbReference type="PANTHER" id="PTHR43040">
    <property type="entry name" value="RIBONUCLEASE D"/>
    <property type="match status" value="1"/>
</dbReference>
<accession>A0ABY6RY66</accession>
<gene>
    <name evidence="2" type="ORF">PODCO_116509</name>
</gene>
<dbReference type="Pfam" id="PF01612">
    <property type="entry name" value="DNA_pol_A_exo1"/>
    <property type="match status" value="1"/>
</dbReference>
<feature type="domain" description="3'-5' exonuclease" evidence="1">
    <location>
        <begin position="5"/>
        <end position="209"/>
    </location>
</feature>
<reference evidence="2" key="1">
    <citation type="submission" date="2018-02" db="EMBL/GenBank/DDBJ databases">
        <authorList>
            <person name="Silar P."/>
        </authorList>
    </citation>
    <scope>NUCLEOTIDE SEQUENCE [LARGE SCALE GENOMIC DNA]</scope>
    <source>
        <strain evidence="2">T</strain>
    </source>
</reference>
<protein>
    <recommendedName>
        <fullName evidence="1">3'-5' exonuclease domain-containing protein</fullName>
    </recommendedName>
</protein>
<dbReference type="InterPro" id="IPR036397">
    <property type="entry name" value="RNaseH_sf"/>
</dbReference>
<dbReference type="Proteomes" id="UP000280685">
    <property type="component" value="Chromosome 1"/>
</dbReference>
<organism evidence="2 3">
    <name type="scientific">Podospora comata</name>
    <dbReference type="NCBI Taxonomy" id="48703"/>
    <lineage>
        <taxon>Eukaryota</taxon>
        <taxon>Fungi</taxon>
        <taxon>Dikarya</taxon>
        <taxon>Ascomycota</taxon>
        <taxon>Pezizomycotina</taxon>
        <taxon>Sordariomycetes</taxon>
        <taxon>Sordariomycetidae</taxon>
        <taxon>Sordariales</taxon>
        <taxon>Podosporaceae</taxon>
        <taxon>Podospora</taxon>
    </lineage>
</organism>
<evidence type="ECO:0000313" key="2">
    <source>
        <dbReference type="EMBL" id="VBB73181.1"/>
    </source>
</evidence>
<keyword evidence="3" id="KW-1185">Reference proteome</keyword>
<dbReference type="SUPFAM" id="SSF53098">
    <property type="entry name" value="Ribonuclease H-like"/>
    <property type="match status" value="1"/>
</dbReference>